<evidence type="ECO:0000256" key="3">
    <source>
        <dbReference type="ARBA" id="ARBA00017307"/>
    </source>
</evidence>
<comment type="similarity">
    <text evidence="2">Belongs to the TAF8 family.</text>
</comment>
<evidence type="ECO:0000256" key="4">
    <source>
        <dbReference type="ARBA" id="ARBA00023015"/>
    </source>
</evidence>
<dbReference type="InterPro" id="IPR037818">
    <property type="entry name" value="TAF8"/>
</dbReference>
<dbReference type="PANTHER" id="PTHR46338:SF1">
    <property type="entry name" value="TRANSCRIPTION INITIATION FACTOR TFIID SUBUNIT 8"/>
    <property type="match status" value="1"/>
</dbReference>
<keyword evidence="4" id="KW-0805">Transcription regulation</keyword>
<dbReference type="SMART" id="SM00576">
    <property type="entry name" value="BTP"/>
    <property type="match status" value="1"/>
</dbReference>
<dbReference type="Proteomes" id="UP001567538">
    <property type="component" value="Unassembled WGS sequence"/>
</dbReference>
<evidence type="ECO:0000259" key="8">
    <source>
        <dbReference type="SMART" id="SM00576"/>
    </source>
</evidence>
<dbReference type="AlphaFoldDB" id="A0ABD1HR09"/>
<accession>A0ABD1HR09</accession>
<dbReference type="Pfam" id="PF10406">
    <property type="entry name" value="TAF8_C"/>
    <property type="match status" value="1"/>
</dbReference>
<dbReference type="Pfam" id="PF07524">
    <property type="entry name" value="Bromo_TP"/>
    <property type="match status" value="1"/>
</dbReference>
<keyword evidence="10" id="KW-1185">Reference proteome</keyword>
<reference evidence="9 10" key="1">
    <citation type="submission" date="2024-06" db="EMBL/GenBank/DDBJ databases">
        <title>A chromosome level genome sequence of Diviner's sage (Salvia divinorum).</title>
        <authorList>
            <person name="Ford S.A."/>
            <person name="Ro D.-K."/>
            <person name="Ness R.W."/>
            <person name="Phillips M.A."/>
        </authorList>
    </citation>
    <scope>NUCLEOTIDE SEQUENCE [LARGE SCALE GENOMIC DNA]</scope>
    <source>
        <strain evidence="9">SAF-2024a</strain>
        <tissue evidence="9">Leaf</tissue>
    </source>
</reference>
<evidence type="ECO:0000313" key="9">
    <source>
        <dbReference type="EMBL" id="KAL1558949.1"/>
    </source>
</evidence>
<evidence type="ECO:0000256" key="1">
    <source>
        <dbReference type="ARBA" id="ARBA00004123"/>
    </source>
</evidence>
<evidence type="ECO:0000256" key="5">
    <source>
        <dbReference type="ARBA" id="ARBA00023163"/>
    </source>
</evidence>
<organism evidence="9 10">
    <name type="scientific">Salvia divinorum</name>
    <name type="common">Maria pastora</name>
    <name type="synonym">Diviner's sage</name>
    <dbReference type="NCBI Taxonomy" id="28513"/>
    <lineage>
        <taxon>Eukaryota</taxon>
        <taxon>Viridiplantae</taxon>
        <taxon>Streptophyta</taxon>
        <taxon>Embryophyta</taxon>
        <taxon>Tracheophyta</taxon>
        <taxon>Spermatophyta</taxon>
        <taxon>Magnoliopsida</taxon>
        <taxon>eudicotyledons</taxon>
        <taxon>Gunneridae</taxon>
        <taxon>Pentapetalae</taxon>
        <taxon>asterids</taxon>
        <taxon>lamiids</taxon>
        <taxon>Lamiales</taxon>
        <taxon>Lamiaceae</taxon>
        <taxon>Nepetoideae</taxon>
        <taxon>Mentheae</taxon>
        <taxon>Salviinae</taxon>
        <taxon>Salvia</taxon>
        <taxon>Salvia subgen. Calosphace</taxon>
    </lineage>
</organism>
<sequence length="382" mass="42861">MSHGEGKDKFLSEKENLQSMRKKKKLGKDEFAQAISRNMVAQVCESLGFQSFQQSALDNLADVAVRYIQEIGKTASSYANLANRAQCNVFDVIQGLEHLGSVQGFSGASDFRHCLTRSGVVKDIIRFVSQADETPFVYPIPAFPVVRERVLDLSFSQAQETPPDKHIPGWLPKFPDPVTYAELSSSNEKDSETEAVKIQQVEQQNRRAERSLLNWQQKLMCNESETGAVVEQGDAAKAQRAAENNPFLATPLQSRENEVSLPCLPARLIHESLGYGYHQSHEVMENHVQIMKPSLQASGAARSGPCELEERRKIPLNGRANLQFKVGNFKKSLSTVTKPQNNGTERTSYWFGDDRDEADEKNDRAEKILWENTEYPPEVSNV</sequence>
<evidence type="ECO:0000256" key="2">
    <source>
        <dbReference type="ARBA" id="ARBA00008767"/>
    </source>
</evidence>
<dbReference type="CDD" id="cd08049">
    <property type="entry name" value="TAF8"/>
    <property type="match status" value="1"/>
</dbReference>
<dbReference type="InterPro" id="IPR009072">
    <property type="entry name" value="Histone-fold"/>
</dbReference>
<comment type="subcellular location">
    <subcellularLocation>
        <location evidence="1">Nucleus</location>
    </subcellularLocation>
</comment>
<name>A0ABD1HR09_SALDI</name>
<dbReference type="Gene3D" id="1.10.20.10">
    <property type="entry name" value="Histone, subunit A"/>
    <property type="match status" value="1"/>
</dbReference>
<protein>
    <recommendedName>
        <fullName evidence="3">Transcription initiation factor TFIID subunit 8</fullName>
    </recommendedName>
</protein>
<keyword evidence="5" id="KW-0804">Transcription</keyword>
<evidence type="ECO:0000256" key="7">
    <source>
        <dbReference type="SAM" id="MobiDB-lite"/>
    </source>
</evidence>
<evidence type="ECO:0000256" key="6">
    <source>
        <dbReference type="ARBA" id="ARBA00023242"/>
    </source>
</evidence>
<keyword evidence="6" id="KW-0539">Nucleus</keyword>
<dbReference type="PANTHER" id="PTHR46338">
    <property type="entry name" value="TRANSCRIPTION INITIATION FACTOR TFIID SUBUNIT 8"/>
    <property type="match status" value="1"/>
</dbReference>
<dbReference type="GO" id="GO:0005634">
    <property type="term" value="C:nucleus"/>
    <property type="evidence" value="ECO:0007669"/>
    <property type="project" value="UniProtKB-SubCell"/>
</dbReference>
<feature type="compositionally biased region" description="Polar residues" evidence="7">
    <location>
        <begin position="334"/>
        <end position="347"/>
    </location>
</feature>
<dbReference type="EMBL" id="JBEAFC010000004">
    <property type="protein sequence ID" value="KAL1558949.1"/>
    <property type="molecule type" value="Genomic_DNA"/>
</dbReference>
<gene>
    <name evidence="9" type="ORF">AAHA92_09350</name>
</gene>
<feature type="region of interest" description="Disordered" evidence="7">
    <location>
        <begin position="334"/>
        <end position="382"/>
    </location>
</feature>
<dbReference type="SUPFAM" id="SSF47113">
    <property type="entry name" value="Histone-fold"/>
    <property type="match status" value="1"/>
</dbReference>
<comment type="caution">
    <text evidence="9">The sequence shown here is derived from an EMBL/GenBank/DDBJ whole genome shotgun (WGS) entry which is preliminary data.</text>
</comment>
<evidence type="ECO:0000313" key="10">
    <source>
        <dbReference type="Proteomes" id="UP001567538"/>
    </source>
</evidence>
<dbReference type="InterPro" id="IPR019473">
    <property type="entry name" value="TFIID_su8_C"/>
</dbReference>
<dbReference type="InterPro" id="IPR006565">
    <property type="entry name" value="BTP"/>
</dbReference>
<proteinExistence type="inferred from homology"/>
<feature type="domain" description="Bromodomain associated" evidence="8">
    <location>
        <begin position="29"/>
        <end position="105"/>
    </location>
</feature>